<name>A0A9E7L9K1_9LILI</name>
<evidence type="ECO:0000256" key="1">
    <source>
        <dbReference type="SAM" id="MobiDB-lite"/>
    </source>
</evidence>
<dbReference type="AlphaFoldDB" id="A0A9E7L9K1"/>
<dbReference type="InterPro" id="IPR051044">
    <property type="entry name" value="MAG_DAG_Lipase"/>
</dbReference>
<protein>
    <submittedName>
        <fullName evidence="3">Monoglyceride</fullName>
    </submittedName>
</protein>
<dbReference type="EMBL" id="CP097511">
    <property type="protein sequence ID" value="URE42950.1"/>
    <property type="molecule type" value="Genomic_DNA"/>
</dbReference>
<dbReference type="OrthoDB" id="2498029at2759"/>
<sequence length="102" mass="11569">MDQFPPTITYCVSLPFMIVHGGEDIVIDPSVSKLLYETASSEDKTFKLYPGMWHALTSGEPPESIDLVFSDIVAWLDRRRAAGEGSSRSEMERKSRHDNKHR</sequence>
<evidence type="ECO:0000313" key="4">
    <source>
        <dbReference type="Proteomes" id="UP001055439"/>
    </source>
</evidence>
<organism evidence="3 4">
    <name type="scientific">Musa troglodytarum</name>
    <name type="common">fe'i banana</name>
    <dbReference type="NCBI Taxonomy" id="320322"/>
    <lineage>
        <taxon>Eukaryota</taxon>
        <taxon>Viridiplantae</taxon>
        <taxon>Streptophyta</taxon>
        <taxon>Embryophyta</taxon>
        <taxon>Tracheophyta</taxon>
        <taxon>Spermatophyta</taxon>
        <taxon>Magnoliopsida</taxon>
        <taxon>Liliopsida</taxon>
        <taxon>Zingiberales</taxon>
        <taxon>Musaceae</taxon>
        <taxon>Musa</taxon>
    </lineage>
</organism>
<dbReference type="PANTHER" id="PTHR11614">
    <property type="entry name" value="PHOSPHOLIPASE-RELATED"/>
    <property type="match status" value="1"/>
</dbReference>
<feature type="region of interest" description="Disordered" evidence="1">
    <location>
        <begin position="80"/>
        <end position="102"/>
    </location>
</feature>
<keyword evidence="4" id="KW-1185">Reference proteome</keyword>
<dbReference type="SUPFAM" id="SSF53474">
    <property type="entry name" value="alpha/beta-Hydrolases"/>
    <property type="match status" value="1"/>
</dbReference>
<accession>A0A9E7L9K1</accession>
<reference evidence="3" key="1">
    <citation type="submission" date="2022-05" db="EMBL/GenBank/DDBJ databases">
        <title>The Musa troglodytarum L. genome provides insights into the mechanism of non-climacteric behaviour and enrichment of carotenoids.</title>
        <authorList>
            <person name="Wang J."/>
        </authorList>
    </citation>
    <scope>NUCLEOTIDE SEQUENCE</scope>
    <source>
        <tissue evidence="3">Leaf</tissue>
    </source>
</reference>
<evidence type="ECO:0000259" key="2">
    <source>
        <dbReference type="Pfam" id="PF12146"/>
    </source>
</evidence>
<dbReference type="Proteomes" id="UP001055439">
    <property type="component" value="Chromosome 9"/>
</dbReference>
<feature type="compositionally biased region" description="Basic and acidic residues" evidence="1">
    <location>
        <begin position="80"/>
        <end position="95"/>
    </location>
</feature>
<dbReference type="InterPro" id="IPR022742">
    <property type="entry name" value="Hydrolase_4"/>
</dbReference>
<feature type="domain" description="Serine aminopeptidase S33" evidence="2">
    <location>
        <begin position="12"/>
        <end position="57"/>
    </location>
</feature>
<dbReference type="InterPro" id="IPR029058">
    <property type="entry name" value="AB_hydrolase_fold"/>
</dbReference>
<proteinExistence type="predicted"/>
<dbReference type="Gene3D" id="3.40.50.1820">
    <property type="entry name" value="alpha/beta hydrolase"/>
    <property type="match status" value="1"/>
</dbReference>
<gene>
    <name evidence="3" type="ORF">MUK42_13684</name>
</gene>
<dbReference type="Pfam" id="PF12146">
    <property type="entry name" value="Hydrolase_4"/>
    <property type="match status" value="1"/>
</dbReference>
<evidence type="ECO:0000313" key="3">
    <source>
        <dbReference type="EMBL" id="URE42950.1"/>
    </source>
</evidence>